<evidence type="ECO:0000313" key="5">
    <source>
        <dbReference type="EMBL" id="MBA4493571.1"/>
    </source>
</evidence>
<dbReference type="Gene3D" id="1.10.260.40">
    <property type="entry name" value="lambda repressor-like DNA-binding domains"/>
    <property type="match status" value="1"/>
</dbReference>
<evidence type="ECO:0000256" key="2">
    <source>
        <dbReference type="ARBA" id="ARBA00023125"/>
    </source>
</evidence>
<proteinExistence type="predicted"/>
<evidence type="ECO:0000256" key="3">
    <source>
        <dbReference type="ARBA" id="ARBA00023163"/>
    </source>
</evidence>
<dbReference type="PANTHER" id="PTHR30146:SF149">
    <property type="entry name" value="HTH-TYPE TRANSCRIPTIONAL REGULATOR EBGR"/>
    <property type="match status" value="1"/>
</dbReference>
<dbReference type="AlphaFoldDB" id="A0A7W1WPL2"/>
<gene>
    <name evidence="5" type="ORF">H1191_04555</name>
</gene>
<dbReference type="Pfam" id="PF13377">
    <property type="entry name" value="Peripla_BP_3"/>
    <property type="match status" value="1"/>
</dbReference>
<keyword evidence="6" id="KW-1185">Reference proteome</keyword>
<dbReference type="Gene3D" id="3.40.50.2300">
    <property type="match status" value="2"/>
</dbReference>
<dbReference type="Pfam" id="PF00356">
    <property type="entry name" value="LacI"/>
    <property type="match status" value="1"/>
</dbReference>
<keyword evidence="1" id="KW-0805">Transcription regulation</keyword>
<evidence type="ECO:0000256" key="1">
    <source>
        <dbReference type="ARBA" id="ARBA00023015"/>
    </source>
</evidence>
<organism evidence="5 6">
    <name type="scientific">Paenactinomyces guangxiensis</name>
    <dbReference type="NCBI Taxonomy" id="1490290"/>
    <lineage>
        <taxon>Bacteria</taxon>
        <taxon>Bacillati</taxon>
        <taxon>Bacillota</taxon>
        <taxon>Bacilli</taxon>
        <taxon>Bacillales</taxon>
        <taxon>Thermoactinomycetaceae</taxon>
        <taxon>Paenactinomyces</taxon>
    </lineage>
</organism>
<dbReference type="InterPro" id="IPR028082">
    <property type="entry name" value="Peripla_BP_I"/>
</dbReference>
<dbReference type="SUPFAM" id="SSF47413">
    <property type="entry name" value="lambda repressor-like DNA-binding domains"/>
    <property type="match status" value="1"/>
</dbReference>
<dbReference type="SUPFAM" id="SSF53822">
    <property type="entry name" value="Periplasmic binding protein-like I"/>
    <property type="match status" value="1"/>
</dbReference>
<protein>
    <submittedName>
        <fullName evidence="5">LacI family DNA-binding transcriptional regulator</fullName>
    </submittedName>
</protein>
<evidence type="ECO:0000313" key="6">
    <source>
        <dbReference type="Proteomes" id="UP000535491"/>
    </source>
</evidence>
<dbReference type="GO" id="GO:0000976">
    <property type="term" value="F:transcription cis-regulatory region binding"/>
    <property type="evidence" value="ECO:0007669"/>
    <property type="project" value="TreeGrafter"/>
</dbReference>
<accession>A0A7W1WPL2</accession>
<dbReference type="InterPro" id="IPR000843">
    <property type="entry name" value="HTH_LacI"/>
</dbReference>
<reference evidence="5 6" key="1">
    <citation type="submission" date="2020-07" db="EMBL/GenBank/DDBJ databases">
        <authorList>
            <person name="Feng H."/>
        </authorList>
    </citation>
    <scope>NUCLEOTIDE SEQUENCE [LARGE SCALE GENOMIC DNA]</scope>
    <source>
        <strain evidence="6">s-10</strain>
    </source>
</reference>
<keyword evidence="2 5" id="KW-0238">DNA-binding</keyword>
<dbReference type="PANTHER" id="PTHR30146">
    <property type="entry name" value="LACI-RELATED TRANSCRIPTIONAL REPRESSOR"/>
    <property type="match status" value="1"/>
</dbReference>
<dbReference type="EMBL" id="JACEIQ010000002">
    <property type="protein sequence ID" value="MBA4493571.1"/>
    <property type="molecule type" value="Genomic_DNA"/>
</dbReference>
<dbReference type="InterPro" id="IPR010982">
    <property type="entry name" value="Lambda_DNA-bd_dom_sf"/>
</dbReference>
<dbReference type="RefSeq" id="WP_181750790.1">
    <property type="nucleotide sequence ID" value="NZ_JACEIQ010000002.1"/>
</dbReference>
<feature type="domain" description="HTH lacI-type" evidence="4">
    <location>
        <begin position="3"/>
        <end position="57"/>
    </location>
</feature>
<sequence>MDVTIKDIAKVAGVSYSTVSKALRNSPLVKPQTKQKILQVAEQLGYEPNIAAKSLVSKKSNTIGVVWPTVERVALASLATKINDELEKRGYRMLLSINPIISAISIFNQIQVDAILVFNEQVSPYNIKSKNPVLFYGEPGPSPYPTFLVDRKSAIKKALEYLYQLGHREIVYVGDLSEKNKNQQEKFKGFKEGTEKLNLSSARSIAVNTKGLGWQDGYQAAKQILQNHPLTAIIGGGYDISLGVLRAVKEAGLTIPGDISLISYDNIPQAANENPSLTTVGPSVDKIAGLIAKSLLQLANEENLDTPALDAELIIRNSCAPRR</sequence>
<dbReference type="InterPro" id="IPR046335">
    <property type="entry name" value="LacI/GalR-like_sensor"/>
</dbReference>
<dbReference type="CDD" id="cd01392">
    <property type="entry name" value="HTH_LacI"/>
    <property type="match status" value="1"/>
</dbReference>
<dbReference type="PROSITE" id="PS50932">
    <property type="entry name" value="HTH_LACI_2"/>
    <property type="match status" value="1"/>
</dbReference>
<comment type="caution">
    <text evidence="5">The sequence shown here is derived from an EMBL/GenBank/DDBJ whole genome shotgun (WGS) entry which is preliminary data.</text>
</comment>
<dbReference type="PROSITE" id="PS00356">
    <property type="entry name" value="HTH_LACI_1"/>
    <property type="match status" value="1"/>
</dbReference>
<name>A0A7W1WPL2_9BACL</name>
<dbReference type="SMART" id="SM00354">
    <property type="entry name" value="HTH_LACI"/>
    <property type="match status" value="1"/>
</dbReference>
<dbReference type="GO" id="GO:0003700">
    <property type="term" value="F:DNA-binding transcription factor activity"/>
    <property type="evidence" value="ECO:0007669"/>
    <property type="project" value="TreeGrafter"/>
</dbReference>
<keyword evidence="3" id="KW-0804">Transcription</keyword>
<dbReference type="Proteomes" id="UP000535491">
    <property type="component" value="Unassembled WGS sequence"/>
</dbReference>
<evidence type="ECO:0000259" key="4">
    <source>
        <dbReference type="PROSITE" id="PS50932"/>
    </source>
</evidence>